<dbReference type="PANTHER" id="PTHR47618">
    <property type="entry name" value="BIFUNCTIONAL OLIGORIBONUCLEASE AND PAP PHOSPHATASE NRNA"/>
    <property type="match status" value="1"/>
</dbReference>
<dbReference type="Gene3D" id="3.90.1640.10">
    <property type="entry name" value="inorganic pyrophosphatase (n-terminal core)"/>
    <property type="match status" value="1"/>
</dbReference>
<dbReference type="InterPro" id="IPR051319">
    <property type="entry name" value="Oligoribo/pAp-PDE_c-di-AMP_PDE"/>
</dbReference>
<dbReference type="AlphaFoldDB" id="A0A381T703"/>
<evidence type="ECO:0000313" key="3">
    <source>
        <dbReference type="EMBL" id="SVA11509.1"/>
    </source>
</evidence>
<dbReference type="InterPro" id="IPR038763">
    <property type="entry name" value="DHH_sf"/>
</dbReference>
<dbReference type="InterPro" id="IPR001667">
    <property type="entry name" value="DDH_dom"/>
</dbReference>
<evidence type="ECO:0000259" key="2">
    <source>
        <dbReference type="Pfam" id="PF02272"/>
    </source>
</evidence>
<dbReference type="SUPFAM" id="SSF64182">
    <property type="entry name" value="DHH phosphoesterases"/>
    <property type="match status" value="1"/>
</dbReference>
<organism evidence="3">
    <name type="scientific">marine metagenome</name>
    <dbReference type="NCBI Taxonomy" id="408172"/>
    <lineage>
        <taxon>unclassified sequences</taxon>
        <taxon>metagenomes</taxon>
        <taxon>ecological metagenomes</taxon>
    </lineage>
</organism>
<name>A0A381T703_9ZZZZ</name>
<dbReference type="PANTHER" id="PTHR47618:SF1">
    <property type="entry name" value="BIFUNCTIONAL OLIGORIBONUCLEASE AND PAP PHOSPHATASE NRNA"/>
    <property type="match status" value="1"/>
</dbReference>
<sequence>MDKVIGVLQEHDALVIVGHRDPDGDSLGSSMALGLALEQMGKRVAIISADPLFAAYERLPDSNRVRVVSMAPDGFQVAVFMECNAIERSGISGFDDRVIVNIDHHANNPDFGDVNWVDPSMAAVGVMVYRLLTEIGVDITPAIATHLYVAILTDTGSFRYSNTDAEAFRICGELVELGVDPASVAEAIYENVPMDKVRLLAAGLGNLRLEAGGRVASMVLDYATLESSPGKPDTEGIVNHGKAIDGVSVALLFKEVELGQYRISLRSDESVDVAAIAGAFGGGGHPRAAGCMVSGDLTNTRREILRAVYCALGIVENDE</sequence>
<gene>
    <name evidence="3" type="ORF">METZ01_LOCUS64363</name>
</gene>
<feature type="domain" description="DHHA1" evidence="2">
    <location>
        <begin position="233"/>
        <end position="303"/>
    </location>
</feature>
<proteinExistence type="predicted"/>
<evidence type="ECO:0000259" key="1">
    <source>
        <dbReference type="Pfam" id="PF01368"/>
    </source>
</evidence>
<dbReference type="GO" id="GO:0003676">
    <property type="term" value="F:nucleic acid binding"/>
    <property type="evidence" value="ECO:0007669"/>
    <property type="project" value="InterPro"/>
</dbReference>
<evidence type="ECO:0008006" key="4">
    <source>
        <dbReference type="Google" id="ProtNLM"/>
    </source>
</evidence>
<dbReference type="EMBL" id="UINC01004065">
    <property type="protein sequence ID" value="SVA11509.1"/>
    <property type="molecule type" value="Genomic_DNA"/>
</dbReference>
<reference evidence="3" key="1">
    <citation type="submission" date="2018-05" db="EMBL/GenBank/DDBJ databases">
        <authorList>
            <person name="Lanie J.A."/>
            <person name="Ng W.-L."/>
            <person name="Kazmierczak K.M."/>
            <person name="Andrzejewski T.M."/>
            <person name="Davidsen T.M."/>
            <person name="Wayne K.J."/>
            <person name="Tettelin H."/>
            <person name="Glass J.I."/>
            <person name="Rusch D."/>
            <person name="Podicherti R."/>
            <person name="Tsui H.-C.T."/>
            <person name="Winkler M.E."/>
        </authorList>
    </citation>
    <scope>NUCLEOTIDE SEQUENCE</scope>
</reference>
<dbReference type="InterPro" id="IPR003156">
    <property type="entry name" value="DHHA1_dom"/>
</dbReference>
<protein>
    <recommendedName>
        <fullName evidence="4">DDH domain-containing protein</fullName>
    </recommendedName>
</protein>
<accession>A0A381T703</accession>
<feature type="domain" description="DDH" evidence="1">
    <location>
        <begin position="15"/>
        <end position="151"/>
    </location>
</feature>
<dbReference type="Gene3D" id="3.10.310.30">
    <property type="match status" value="1"/>
</dbReference>
<dbReference type="Pfam" id="PF01368">
    <property type="entry name" value="DHH"/>
    <property type="match status" value="1"/>
</dbReference>
<dbReference type="Pfam" id="PF02272">
    <property type="entry name" value="DHHA1"/>
    <property type="match status" value="1"/>
</dbReference>